<comment type="caution">
    <text evidence="1">The sequence shown here is derived from an EMBL/GenBank/DDBJ whole genome shotgun (WGS) entry which is preliminary data.</text>
</comment>
<proteinExistence type="predicted"/>
<dbReference type="AlphaFoldDB" id="A0A177G4H3"/>
<gene>
    <name evidence="1" type="ORF">Amal_03634</name>
</gene>
<evidence type="ECO:0000313" key="2">
    <source>
        <dbReference type="Proteomes" id="UP000077349"/>
    </source>
</evidence>
<dbReference type="Proteomes" id="UP000077349">
    <property type="component" value="Unassembled WGS sequence"/>
</dbReference>
<reference evidence="1 2" key="1">
    <citation type="submission" date="2016-03" db="EMBL/GenBank/DDBJ databases">
        <title>Draft genome sequence of Acetobacter malorum CECT 7742, a strain isolated from strawberry vinegar.</title>
        <authorList>
            <person name="Sainz F."/>
            <person name="Mas A."/>
            <person name="Torija M.J."/>
        </authorList>
    </citation>
    <scope>NUCLEOTIDE SEQUENCE [LARGE SCALE GENOMIC DNA]</scope>
    <source>
        <strain evidence="1 2">CECT 7742</strain>
    </source>
</reference>
<name>A0A177G4H3_9PROT</name>
<sequence length="40" mass="4487">MILLEARLLADGGDQSDAQILLGMRHDHDPRPGWVFEDVV</sequence>
<dbReference type="EMBL" id="LVHD01000100">
    <property type="protein sequence ID" value="OAG75202.1"/>
    <property type="molecule type" value="Genomic_DNA"/>
</dbReference>
<organism evidence="1 2">
    <name type="scientific">Acetobacter malorum</name>
    <dbReference type="NCBI Taxonomy" id="178901"/>
    <lineage>
        <taxon>Bacteria</taxon>
        <taxon>Pseudomonadati</taxon>
        <taxon>Pseudomonadota</taxon>
        <taxon>Alphaproteobacteria</taxon>
        <taxon>Acetobacterales</taxon>
        <taxon>Acetobacteraceae</taxon>
        <taxon>Acetobacter</taxon>
    </lineage>
</organism>
<accession>A0A177G4H3</accession>
<evidence type="ECO:0000313" key="1">
    <source>
        <dbReference type="EMBL" id="OAG75202.1"/>
    </source>
</evidence>
<protein>
    <submittedName>
        <fullName evidence="1">Uncharacterized protein</fullName>
    </submittedName>
</protein>